<keyword evidence="8 9" id="KW-0472">Membrane</keyword>
<dbReference type="CDD" id="cd00082">
    <property type="entry name" value="HisKA"/>
    <property type="match status" value="1"/>
</dbReference>
<evidence type="ECO:0000313" key="12">
    <source>
        <dbReference type="EMBL" id="SDL14057.1"/>
    </source>
</evidence>
<dbReference type="Pfam" id="PF00672">
    <property type="entry name" value="HAMP"/>
    <property type="match status" value="1"/>
</dbReference>
<dbReference type="FunFam" id="1.10.287.130:FF:000001">
    <property type="entry name" value="Two-component sensor histidine kinase"/>
    <property type="match status" value="1"/>
</dbReference>
<evidence type="ECO:0000313" key="13">
    <source>
        <dbReference type="Proteomes" id="UP000198718"/>
    </source>
</evidence>
<comment type="catalytic activity">
    <reaction evidence="1">
        <text>ATP + protein L-histidine = ADP + protein N-phospho-L-histidine.</text>
        <dbReference type="EC" id="2.7.13.3"/>
    </reaction>
</comment>
<dbReference type="SUPFAM" id="SSF55785">
    <property type="entry name" value="PYP-like sensor domain (PAS domain)"/>
    <property type="match status" value="1"/>
</dbReference>
<evidence type="ECO:0000259" key="10">
    <source>
        <dbReference type="PROSITE" id="PS50109"/>
    </source>
</evidence>
<dbReference type="PANTHER" id="PTHR45453">
    <property type="entry name" value="PHOSPHATE REGULON SENSOR PROTEIN PHOR"/>
    <property type="match status" value="1"/>
</dbReference>
<dbReference type="CDD" id="cd06225">
    <property type="entry name" value="HAMP"/>
    <property type="match status" value="1"/>
</dbReference>
<dbReference type="Pfam" id="PF02518">
    <property type="entry name" value="HATPase_c"/>
    <property type="match status" value="1"/>
</dbReference>
<dbReference type="Gene3D" id="1.10.287.130">
    <property type="match status" value="1"/>
</dbReference>
<dbReference type="InterPro" id="IPR005467">
    <property type="entry name" value="His_kinase_dom"/>
</dbReference>
<evidence type="ECO:0000256" key="8">
    <source>
        <dbReference type="ARBA" id="ARBA00023136"/>
    </source>
</evidence>
<dbReference type="SUPFAM" id="SSF47384">
    <property type="entry name" value="Homodimeric domain of signal transducing histidine kinase"/>
    <property type="match status" value="1"/>
</dbReference>
<feature type="transmembrane region" description="Helical" evidence="9">
    <location>
        <begin position="12"/>
        <end position="29"/>
    </location>
</feature>
<dbReference type="SMART" id="SM00304">
    <property type="entry name" value="HAMP"/>
    <property type="match status" value="1"/>
</dbReference>
<feature type="transmembrane region" description="Helical" evidence="9">
    <location>
        <begin position="174"/>
        <end position="194"/>
    </location>
</feature>
<dbReference type="SUPFAM" id="SSF158472">
    <property type="entry name" value="HAMP domain-like"/>
    <property type="match status" value="1"/>
</dbReference>
<keyword evidence="9" id="KW-1133">Transmembrane helix</keyword>
<dbReference type="GO" id="GO:0006355">
    <property type="term" value="P:regulation of DNA-templated transcription"/>
    <property type="evidence" value="ECO:0007669"/>
    <property type="project" value="InterPro"/>
</dbReference>
<dbReference type="InterPro" id="IPR004358">
    <property type="entry name" value="Sig_transdc_His_kin-like_C"/>
</dbReference>
<accession>A0A1G9HM57</accession>
<dbReference type="EC" id="2.7.13.3" evidence="3"/>
<organism evidence="12 13">
    <name type="scientific">Natronincola ferrireducens</name>
    <dbReference type="NCBI Taxonomy" id="393762"/>
    <lineage>
        <taxon>Bacteria</taxon>
        <taxon>Bacillati</taxon>
        <taxon>Bacillota</taxon>
        <taxon>Clostridia</taxon>
        <taxon>Peptostreptococcales</taxon>
        <taxon>Natronincolaceae</taxon>
        <taxon>Natronincola</taxon>
    </lineage>
</organism>
<dbReference type="InterPro" id="IPR035965">
    <property type="entry name" value="PAS-like_dom_sf"/>
</dbReference>
<dbReference type="InterPro" id="IPR036890">
    <property type="entry name" value="HATPase_C_sf"/>
</dbReference>
<dbReference type="NCBIfam" id="TIGR00229">
    <property type="entry name" value="sensory_box"/>
    <property type="match status" value="1"/>
</dbReference>
<keyword evidence="9" id="KW-0812">Transmembrane</keyword>
<dbReference type="FunFam" id="3.30.565.10:FF:000006">
    <property type="entry name" value="Sensor histidine kinase WalK"/>
    <property type="match status" value="1"/>
</dbReference>
<dbReference type="Pfam" id="PF00989">
    <property type="entry name" value="PAS"/>
    <property type="match status" value="1"/>
</dbReference>
<sequence>MFKGIRFKFITIYFLLVFMAMVIIGVFIIQQFEQYHLDVVRGNLTQIAGSVMTTLEEIDWQNNKEEIQKNISPYEKMGMEIYVIEKNNDFTIISSTNLSYWNQNAMYILDSDLILSGFHGEIKEKDIVSSQENQRSSKNMIFPLYDEHSRITGAVYLRQNLEDIYRTLDQSKSILTRATMLALFITFVLGYFVAKSITGPINDVTIKAEKMARGDFDQVVEVKSDDEIGQLASMFNYLTARLRTVLQEISNEKKKMDTIINNMADGLIATTAEGKIIHANPIALRMLKLQGETLTNKTFDDVFSSLNKKLTLGFFEEKKKWYGNEIIDVEGNVKLRAKYAPILRENGDLEGIVVLLQDVTEYEKLENMRKEFVANVSHELRTPLTTIKSYTESLLDGVLEDKGLATDWLNVINSETDRMTRLVQELLQLSKLDYKKSKWNKAEIDINEIVKNSILKLEVSAKNKKQQLEYIGAEEAIFVLVDKDRMEQVVLNILSNAIKYTGESGKIKIKVHQENNHAEVIIQDNGIGIPSQHLPRIFERFYRVDKARSREMGGTGLGLSIAKQIIEAHDGEIEIFSGEESRGTRVTISIPLVKRELAYD</sequence>
<evidence type="ECO:0000256" key="7">
    <source>
        <dbReference type="ARBA" id="ARBA00023012"/>
    </source>
</evidence>
<evidence type="ECO:0000256" key="5">
    <source>
        <dbReference type="ARBA" id="ARBA00022679"/>
    </source>
</evidence>
<keyword evidence="7" id="KW-0902">Two-component regulatory system</keyword>
<dbReference type="OrthoDB" id="9813151at2"/>
<evidence type="ECO:0000256" key="1">
    <source>
        <dbReference type="ARBA" id="ARBA00000085"/>
    </source>
</evidence>
<comment type="subcellular location">
    <subcellularLocation>
        <location evidence="2">Membrane</location>
    </subcellularLocation>
</comment>
<dbReference type="Gene3D" id="1.10.8.500">
    <property type="entry name" value="HAMP domain in histidine kinase"/>
    <property type="match status" value="1"/>
</dbReference>
<dbReference type="InterPro" id="IPR013767">
    <property type="entry name" value="PAS_fold"/>
</dbReference>
<evidence type="ECO:0000259" key="11">
    <source>
        <dbReference type="PROSITE" id="PS50885"/>
    </source>
</evidence>
<dbReference type="InterPro" id="IPR003660">
    <property type="entry name" value="HAMP_dom"/>
</dbReference>
<protein>
    <recommendedName>
        <fullName evidence="3">histidine kinase</fullName>
        <ecNumber evidence="3">2.7.13.3</ecNumber>
    </recommendedName>
</protein>
<proteinExistence type="predicted"/>
<dbReference type="InterPro" id="IPR003594">
    <property type="entry name" value="HATPase_dom"/>
</dbReference>
<dbReference type="InterPro" id="IPR003661">
    <property type="entry name" value="HisK_dim/P_dom"/>
</dbReference>
<dbReference type="CDD" id="cd00075">
    <property type="entry name" value="HATPase"/>
    <property type="match status" value="1"/>
</dbReference>
<dbReference type="AlphaFoldDB" id="A0A1G9HM57"/>
<dbReference type="GO" id="GO:0016036">
    <property type="term" value="P:cellular response to phosphate starvation"/>
    <property type="evidence" value="ECO:0007669"/>
    <property type="project" value="TreeGrafter"/>
</dbReference>
<dbReference type="Proteomes" id="UP000198718">
    <property type="component" value="Unassembled WGS sequence"/>
</dbReference>
<keyword evidence="13" id="KW-1185">Reference proteome</keyword>
<dbReference type="Gene3D" id="3.30.450.20">
    <property type="entry name" value="PAS domain"/>
    <property type="match status" value="2"/>
</dbReference>
<dbReference type="PRINTS" id="PR00344">
    <property type="entry name" value="BCTRLSENSOR"/>
</dbReference>
<dbReference type="SUPFAM" id="SSF55874">
    <property type="entry name" value="ATPase domain of HSP90 chaperone/DNA topoisomerase II/histidine kinase"/>
    <property type="match status" value="1"/>
</dbReference>
<dbReference type="GO" id="GO:0005886">
    <property type="term" value="C:plasma membrane"/>
    <property type="evidence" value="ECO:0007669"/>
    <property type="project" value="TreeGrafter"/>
</dbReference>
<dbReference type="STRING" id="393762.SAMN05660472_02680"/>
<evidence type="ECO:0000256" key="6">
    <source>
        <dbReference type="ARBA" id="ARBA00022777"/>
    </source>
</evidence>
<keyword evidence="5" id="KW-0808">Transferase</keyword>
<dbReference type="RefSeq" id="WP_090554483.1">
    <property type="nucleotide sequence ID" value="NZ_FNFP01000009.1"/>
</dbReference>
<keyword evidence="6 12" id="KW-0418">Kinase</keyword>
<dbReference type="SMART" id="SM00387">
    <property type="entry name" value="HATPase_c"/>
    <property type="match status" value="1"/>
</dbReference>
<gene>
    <name evidence="12" type="ORF">SAMN05660472_02680</name>
</gene>
<feature type="domain" description="HAMP" evidence="11">
    <location>
        <begin position="195"/>
        <end position="247"/>
    </location>
</feature>
<keyword evidence="4" id="KW-0597">Phosphoprotein</keyword>
<evidence type="ECO:0000256" key="3">
    <source>
        <dbReference type="ARBA" id="ARBA00012438"/>
    </source>
</evidence>
<dbReference type="PROSITE" id="PS50109">
    <property type="entry name" value="HIS_KIN"/>
    <property type="match status" value="1"/>
</dbReference>
<dbReference type="SMART" id="SM00091">
    <property type="entry name" value="PAS"/>
    <property type="match status" value="1"/>
</dbReference>
<evidence type="ECO:0000256" key="4">
    <source>
        <dbReference type="ARBA" id="ARBA00022553"/>
    </source>
</evidence>
<dbReference type="InterPro" id="IPR050351">
    <property type="entry name" value="BphY/WalK/GraS-like"/>
</dbReference>
<feature type="domain" description="Histidine kinase" evidence="10">
    <location>
        <begin position="375"/>
        <end position="594"/>
    </location>
</feature>
<dbReference type="Gene3D" id="3.30.565.10">
    <property type="entry name" value="Histidine kinase-like ATPase, C-terminal domain"/>
    <property type="match status" value="1"/>
</dbReference>
<dbReference type="InterPro" id="IPR036097">
    <property type="entry name" value="HisK_dim/P_sf"/>
</dbReference>
<dbReference type="Pfam" id="PF00512">
    <property type="entry name" value="HisKA"/>
    <property type="match status" value="1"/>
</dbReference>
<reference evidence="12 13" key="1">
    <citation type="submission" date="2016-10" db="EMBL/GenBank/DDBJ databases">
        <authorList>
            <person name="de Groot N.N."/>
        </authorList>
    </citation>
    <scope>NUCLEOTIDE SEQUENCE [LARGE SCALE GENOMIC DNA]</scope>
    <source>
        <strain evidence="12 13">DSM 18346</strain>
    </source>
</reference>
<dbReference type="InterPro" id="IPR000014">
    <property type="entry name" value="PAS"/>
</dbReference>
<dbReference type="PANTHER" id="PTHR45453:SF1">
    <property type="entry name" value="PHOSPHATE REGULON SENSOR PROTEIN PHOR"/>
    <property type="match status" value="1"/>
</dbReference>
<evidence type="ECO:0000256" key="2">
    <source>
        <dbReference type="ARBA" id="ARBA00004370"/>
    </source>
</evidence>
<dbReference type="PROSITE" id="PS50885">
    <property type="entry name" value="HAMP"/>
    <property type="match status" value="1"/>
</dbReference>
<dbReference type="GO" id="GO:0000155">
    <property type="term" value="F:phosphorelay sensor kinase activity"/>
    <property type="evidence" value="ECO:0007669"/>
    <property type="project" value="InterPro"/>
</dbReference>
<dbReference type="CDD" id="cd00130">
    <property type="entry name" value="PAS"/>
    <property type="match status" value="1"/>
</dbReference>
<name>A0A1G9HM57_9FIRM</name>
<dbReference type="SMART" id="SM00388">
    <property type="entry name" value="HisKA"/>
    <property type="match status" value="1"/>
</dbReference>
<dbReference type="EMBL" id="FNFP01000009">
    <property type="protein sequence ID" value="SDL14057.1"/>
    <property type="molecule type" value="Genomic_DNA"/>
</dbReference>
<dbReference type="GO" id="GO:0004721">
    <property type="term" value="F:phosphoprotein phosphatase activity"/>
    <property type="evidence" value="ECO:0007669"/>
    <property type="project" value="TreeGrafter"/>
</dbReference>
<evidence type="ECO:0000256" key="9">
    <source>
        <dbReference type="SAM" id="Phobius"/>
    </source>
</evidence>